<reference evidence="1 2" key="1">
    <citation type="submission" date="2016-11" db="EMBL/GenBank/DDBJ databases">
        <title>The macronuclear genome of Stentor coeruleus: a giant cell with tiny introns.</title>
        <authorList>
            <person name="Slabodnick M."/>
            <person name="Ruby J.G."/>
            <person name="Reiff S.B."/>
            <person name="Swart E.C."/>
            <person name="Gosai S."/>
            <person name="Prabakaran S."/>
            <person name="Witkowska E."/>
            <person name="Larue G.E."/>
            <person name="Fisher S."/>
            <person name="Freeman R.M."/>
            <person name="Gunawardena J."/>
            <person name="Chu W."/>
            <person name="Stover N.A."/>
            <person name="Gregory B.D."/>
            <person name="Nowacki M."/>
            <person name="Derisi J."/>
            <person name="Roy S.W."/>
            <person name="Marshall W.F."/>
            <person name="Sood P."/>
        </authorList>
    </citation>
    <scope>NUCLEOTIDE SEQUENCE [LARGE SCALE GENOMIC DNA]</scope>
    <source>
        <strain evidence="1">WM001</strain>
    </source>
</reference>
<sequence>MELNSDHLIGNIESIKSILNETSYQVLSNHFSTYRKIPPHNQNLLKSLAVCIFDLSTIYKISEIICYMNHYRSVYDSQYSLNDKHLIVDALNKVYQNLISEEILEQKINTLNIIYSNHIHHLTLLLRECAIYSAITLYNMPKYSEYSKNNPFDVFFLKLYNHSSELSFDDLDMFFCAFSLHVHLINPITYDVCEYNTEGKYSIFFLDLPQGYYPLHTLDIYSIVVNSYAQHIHQIIPYEKVYLAADLEEVKEKYNILNEKKIKGCKELIYITCTGFEGTTIDNINERYHIKKDLKNALLGFYCHYCRRFGECFRLSCGHYFCENEFNYIAYGKKLCIICGNDVSKDIDTIYSKINHNY</sequence>
<name>A0A1R2AVT6_9CILI</name>
<protein>
    <submittedName>
        <fullName evidence="1">Uncharacterized protein</fullName>
    </submittedName>
</protein>
<dbReference type="EMBL" id="MPUH01001300">
    <property type="protein sequence ID" value="OMJ68641.1"/>
    <property type="molecule type" value="Genomic_DNA"/>
</dbReference>
<dbReference type="AlphaFoldDB" id="A0A1R2AVT6"/>
<evidence type="ECO:0000313" key="2">
    <source>
        <dbReference type="Proteomes" id="UP000187209"/>
    </source>
</evidence>
<accession>A0A1R2AVT6</accession>
<comment type="caution">
    <text evidence="1">The sequence shown here is derived from an EMBL/GenBank/DDBJ whole genome shotgun (WGS) entry which is preliminary data.</text>
</comment>
<organism evidence="1 2">
    <name type="scientific">Stentor coeruleus</name>
    <dbReference type="NCBI Taxonomy" id="5963"/>
    <lineage>
        <taxon>Eukaryota</taxon>
        <taxon>Sar</taxon>
        <taxon>Alveolata</taxon>
        <taxon>Ciliophora</taxon>
        <taxon>Postciliodesmatophora</taxon>
        <taxon>Heterotrichea</taxon>
        <taxon>Heterotrichida</taxon>
        <taxon>Stentoridae</taxon>
        <taxon>Stentor</taxon>
    </lineage>
</organism>
<keyword evidence="2" id="KW-1185">Reference proteome</keyword>
<dbReference type="Proteomes" id="UP000187209">
    <property type="component" value="Unassembled WGS sequence"/>
</dbReference>
<evidence type="ECO:0000313" key="1">
    <source>
        <dbReference type="EMBL" id="OMJ68641.1"/>
    </source>
</evidence>
<proteinExistence type="predicted"/>
<gene>
    <name evidence="1" type="ORF">SteCoe_33852</name>
</gene>